<protein>
    <submittedName>
        <fullName evidence="3">Uncharacterized protein</fullName>
    </submittedName>
</protein>
<evidence type="ECO:0000256" key="1">
    <source>
        <dbReference type="SAM" id="Phobius"/>
    </source>
</evidence>
<keyword evidence="2" id="KW-1185">Reference proteome</keyword>
<dbReference type="Proteomes" id="UP000095283">
    <property type="component" value="Unplaced"/>
</dbReference>
<feature type="transmembrane region" description="Helical" evidence="1">
    <location>
        <begin position="64"/>
        <end position="83"/>
    </location>
</feature>
<evidence type="ECO:0000313" key="2">
    <source>
        <dbReference type="Proteomes" id="UP000095283"/>
    </source>
</evidence>
<evidence type="ECO:0000313" key="3">
    <source>
        <dbReference type="WBParaSite" id="Hba_09648"/>
    </source>
</evidence>
<sequence length="134" mass="15905">MDVIRRTGDNPMLGCCLSELSFNWFNLVAASRAQSDAFSNYMARPPQSVYLYTTVKYKYQQYKLVANTIISSIMFFFFYNLTFTNLYHTYTVSNRKICLNSIKFLELLSLMQLTNHSYFLYLHLYFTLYLTCFN</sequence>
<dbReference type="AlphaFoldDB" id="A0A1I7WWW2"/>
<proteinExistence type="predicted"/>
<feature type="transmembrane region" description="Helical" evidence="1">
    <location>
        <begin position="116"/>
        <end position="133"/>
    </location>
</feature>
<organism evidence="2 3">
    <name type="scientific">Heterorhabditis bacteriophora</name>
    <name type="common">Entomopathogenic nematode worm</name>
    <dbReference type="NCBI Taxonomy" id="37862"/>
    <lineage>
        <taxon>Eukaryota</taxon>
        <taxon>Metazoa</taxon>
        <taxon>Ecdysozoa</taxon>
        <taxon>Nematoda</taxon>
        <taxon>Chromadorea</taxon>
        <taxon>Rhabditida</taxon>
        <taxon>Rhabditina</taxon>
        <taxon>Rhabditomorpha</taxon>
        <taxon>Strongyloidea</taxon>
        <taxon>Heterorhabditidae</taxon>
        <taxon>Heterorhabditis</taxon>
    </lineage>
</organism>
<keyword evidence="1" id="KW-0812">Transmembrane</keyword>
<keyword evidence="1" id="KW-0472">Membrane</keyword>
<dbReference type="WBParaSite" id="Hba_09648">
    <property type="protein sequence ID" value="Hba_09648"/>
    <property type="gene ID" value="Hba_09648"/>
</dbReference>
<accession>A0A1I7WWW2</accession>
<reference evidence="3" key="1">
    <citation type="submission" date="2016-11" db="UniProtKB">
        <authorList>
            <consortium name="WormBaseParasite"/>
        </authorList>
    </citation>
    <scope>IDENTIFICATION</scope>
</reference>
<keyword evidence="1" id="KW-1133">Transmembrane helix</keyword>
<name>A0A1I7WWW2_HETBA</name>